<dbReference type="GO" id="GO:0019748">
    <property type="term" value="P:secondary metabolic process"/>
    <property type="evidence" value="ECO:0007669"/>
    <property type="project" value="TreeGrafter"/>
</dbReference>
<dbReference type="InterPro" id="IPR042099">
    <property type="entry name" value="ANL_N_sf"/>
</dbReference>
<dbReference type="Pfam" id="PF13193">
    <property type="entry name" value="AMP-binding_C"/>
    <property type="match status" value="1"/>
</dbReference>
<gene>
    <name evidence="5" type="ORF">BCR43DRAFT_562561</name>
</gene>
<protein>
    <recommendedName>
        <fullName evidence="7">AMP-dependent synthetase/ligase domain-containing protein</fullName>
    </recommendedName>
</protein>
<comment type="caution">
    <text evidence="5">The sequence shown here is derived from an EMBL/GenBank/DDBJ whole genome shotgun (WGS) entry which is preliminary data.</text>
</comment>
<dbReference type="EMBL" id="MCGN01000003">
    <property type="protein sequence ID" value="ORY99268.1"/>
    <property type="molecule type" value="Genomic_DNA"/>
</dbReference>
<reference evidence="5 6" key="1">
    <citation type="submission" date="2016-07" db="EMBL/GenBank/DDBJ databases">
        <title>Pervasive Adenine N6-methylation of Active Genes in Fungi.</title>
        <authorList>
            <consortium name="DOE Joint Genome Institute"/>
            <person name="Mondo S.J."/>
            <person name="Dannebaum R.O."/>
            <person name="Kuo R.C."/>
            <person name="Labutti K."/>
            <person name="Haridas S."/>
            <person name="Kuo A."/>
            <person name="Salamov A."/>
            <person name="Ahrendt S.R."/>
            <person name="Lipzen A."/>
            <person name="Sullivan W."/>
            <person name="Andreopoulos W.B."/>
            <person name="Clum A."/>
            <person name="Lindquist E."/>
            <person name="Daum C."/>
            <person name="Ramamoorthy G.K."/>
            <person name="Gryganskyi A."/>
            <person name="Culley D."/>
            <person name="Magnuson J.K."/>
            <person name="James T.Y."/>
            <person name="O'Malley M.A."/>
            <person name="Stajich J.E."/>
            <person name="Spatafora J.W."/>
            <person name="Visel A."/>
            <person name="Grigoriev I.V."/>
        </authorList>
    </citation>
    <scope>NUCLEOTIDE SEQUENCE [LARGE SCALE GENOMIC DNA]</scope>
    <source>
        <strain evidence="5 6">NRRL 2496</strain>
    </source>
</reference>
<dbReference type="Pfam" id="PF00501">
    <property type="entry name" value="AMP-binding"/>
    <property type="match status" value="1"/>
</dbReference>
<keyword evidence="6" id="KW-1185">Reference proteome</keyword>
<dbReference type="Proteomes" id="UP000242180">
    <property type="component" value="Unassembled WGS sequence"/>
</dbReference>
<sequence>MVAASTIPADDLPQVSVYEMLFEEEGADENQLIYTDCHDPSRFYTLSTLRARVLKFAGLLQQKYGFKDGDVLIICSQNHIEYPVALHAAVTIGGITGTVDHNYSAAGLSENMRLVEAKLVICDQATQAKAAKAAEMAGVPFGAVTFEEIDAQLSGDDITPAAPKRYTPDQLAVTPAYLYFTSGTTGNKKAVTISQRNMMGTLCFSEWFPRPNMPALVYTEFHHSSQLALTMHIAIKFKSPHYILNAGENVDVRQLCEMIQKYKITGTLMQPWIANVLAKEPWVDDYDLSTLKTVYCGGAMVDLSIIQSVRDRLGIQIINIYAMTEVLGMLKPSWESSIEGSLGPLGPRCQSKIIDPDGNELPVGEVGELCVKAPTVMIGYYNQPDATKACIDEDGFMHSGDLFRISPETGTYFYVGRAKELIKYQLFHIYPKDIESILLTHSLVFDCAVIGVYDKEQVTEMVTAFVQLPEDIKGNKPEEEIKQELQAFVDSQVLDYQRIRGGIYIVDDLPRTPGGKIQKRFLQQMYMPTIQ</sequence>
<comment type="similarity">
    <text evidence="1">Belongs to the ATP-dependent AMP-binding enzyme family.</text>
</comment>
<dbReference type="OrthoDB" id="6509636at2759"/>
<feature type="domain" description="AMP-binding enzyme C-terminal" evidence="4">
    <location>
        <begin position="434"/>
        <end position="516"/>
    </location>
</feature>
<accession>A0A1X2HJP4</accession>
<dbReference type="Gene3D" id="3.40.50.12780">
    <property type="entry name" value="N-terminal domain of ligase-like"/>
    <property type="match status" value="1"/>
</dbReference>
<proteinExistence type="inferred from homology"/>
<dbReference type="InterPro" id="IPR045851">
    <property type="entry name" value="AMP-bd_C_sf"/>
</dbReference>
<dbReference type="STRING" id="13706.A0A1X2HJP4"/>
<evidence type="ECO:0000259" key="3">
    <source>
        <dbReference type="Pfam" id="PF00501"/>
    </source>
</evidence>
<dbReference type="PANTHER" id="PTHR24096">
    <property type="entry name" value="LONG-CHAIN-FATTY-ACID--COA LIGASE"/>
    <property type="match status" value="1"/>
</dbReference>
<evidence type="ECO:0000256" key="2">
    <source>
        <dbReference type="ARBA" id="ARBA00022598"/>
    </source>
</evidence>
<dbReference type="AlphaFoldDB" id="A0A1X2HJP4"/>
<evidence type="ECO:0000256" key="1">
    <source>
        <dbReference type="ARBA" id="ARBA00006432"/>
    </source>
</evidence>
<dbReference type="PANTHER" id="PTHR24096:SF149">
    <property type="entry name" value="AMP-BINDING DOMAIN-CONTAINING PROTEIN-RELATED"/>
    <property type="match status" value="1"/>
</dbReference>
<dbReference type="InParanoid" id="A0A1X2HJP4"/>
<name>A0A1X2HJP4_SYNRA</name>
<evidence type="ECO:0000313" key="5">
    <source>
        <dbReference type="EMBL" id="ORY99268.1"/>
    </source>
</evidence>
<keyword evidence="2" id="KW-0436">Ligase</keyword>
<feature type="domain" description="AMP-dependent synthetase/ligase" evidence="3">
    <location>
        <begin position="36"/>
        <end position="381"/>
    </location>
</feature>
<dbReference type="SUPFAM" id="SSF56801">
    <property type="entry name" value="Acetyl-CoA synthetase-like"/>
    <property type="match status" value="1"/>
</dbReference>
<evidence type="ECO:0000259" key="4">
    <source>
        <dbReference type="Pfam" id="PF13193"/>
    </source>
</evidence>
<dbReference type="GO" id="GO:0016405">
    <property type="term" value="F:CoA-ligase activity"/>
    <property type="evidence" value="ECO:0007669"/>
    <property type="project" value="TreeGrafter"/>
</dbReference>
<dbReference type="Gene3D" id="3.30.300.30">
    <property type="match status" value="1"/>
</dbReference>
<dbReference type="InterPro" id="IPR000873">
    <property type="entry name" value="AMP-dep_synth/lig_dom"/>
</dbReference>
<organism evidence="5 6">
    <name type="scientific">Syncephalastrum racemosum</name>
    <name type="common">Filamentous fungus</name>
    <dbReference type="NCBI Taxonomy" id="13706"/>
    <lineage>
        <taxon>Eukaryota</taxon>
        <taxon>Fungi</taxon>
        <taxon>Fungi incertae sedis</taxon>
        <taxon>Mucoromycota</taxon>
        <taxon>Mucoromycotina</taxon>
        <taxon>Mucoromycetes</taxon>
        <taxon>Mucorales</taxon>
        <taxon>Syncephalastraceae</taxon>
        <taxon>Syncephalastrum</taxon>
    </lineage>
</organism>
<evidence type="ECO:0000313" key="6">
    <source>
        <dbReference type="Proteomes" id="UP000242180"/>
    </source>
</evidence>
<evidence type="ECO:0008006" key="7">
    <source>
        <dbReference type="Google" id="ProtNLM"/>
    </source>
</evidence>
<dbReference type="OMA" id="IWAAECV"/>
<dbReference type="InterPro" id="IPR025110">
    <property type="entry name" value="AMP-bd_C"/>
</dbReference>